<evidence type="ECO:0000313" key="2">
    <source>
        <dbReference type="EnsemblPlants" id="PGSC0003DMT400091200"/>
    </source>
</evidence>
<accession>M1DM28</accession>
<feature type="chain" id="PRO_5004013546" evidence="1">
    <location>
        <begin position="18"/>
        <end position="214"/>
    </location>
</feature>
<sequence>MAGSLLVTLGWCLGVNGGMVRYPYIAQGLGDIGVLRLMDRFLRCLKMKTWSLSVLDVRELGLIDVLTLRGVVERMNDKFTFGDLRVVPWRGWWYGTISVHCTRYSLMVTSSEGLNEDDSYVGTNDPCGTLYESNVATYEAYVATDDPYGATNESNIVTYEAYVATDDTCCATYESKVAIYEAYVATDDPCGATYESNVATSEAYVVTYDPCDAI</sequence>
<dbReference type="HOGENOM" id="CLU_1290944_0_0_1"/>
<name>M1DM28_SOLTU</name>
<dbReference type="Proteomes" id="UP000011115">
    <property type="component" value="Unassembled WGS sequence"/>
</dbReference>
<reference evidence="3" key="1">
    <citation type="journal article" date="2011" name="Nature">
        <title>Genome sequence and analysis of the tuber crop potato.</title>
        <authorList>
            <consortium name="The Potato Genome Sequencing Consortium"/>
        </authorList>
    </citation>
    <scope>NUCLEOTIDE SEQUENCE [LARGE SCALE GENOMIC DNA]</scope>
    <source>
        <strain evidence="3">cv. DM1-3 516 R44</strain>
    </source>
</reference>
<evidence type="ECO:0000256" key="1">
    <source>
        <dbReference type="SAM" id="SignalP"/>
    </source>
</evidence>
<dbReference type="Gramene" id="PGSC0003DMT400091200">
    <property type="protein sequence ID" value="PGSC0003DMT400091200"/>
    <property type="gene ID" value="PGSC0003DMG400040771"/>
</dbReference>
<dbReference type="AlphaFoldDB" id="M1DM28"/>
<feature type="signal peptide" evidence="1">
    <location>
        <begin position="1"/>
        <end position="17"/>
    </location>
</feature>
<dbReference type="PaxDb" id="4113-PGSC0003DMT400091200"/>
<keyword evidence="3" id="KW-1185">Reference proteome</keyword>
<protein>
    <submittedName>
        <fullName evidence="2">Uncharacterized protein</fullName>
    </submittedName>
</protein>
<keyword evidence="1" id="KW-0732">Signal</keyword>
<dbReference type="EnsemblPlants" id="PGSC0003DMT400091200">
    <property type="protein sequence ID" value="PGSC0003DMT400091200"/>
    <property type="gene ID" value="PGSC0003DMG400040771"/>
</dbReference>
<organism evidence="2 3">
    <name type="scientific">Solanum tuberosum</name>
    <name type="common">Potato</name>
    <dbReference type="NCBI Taxonomy" id="4113"/>
    <lineage>
        <taxon>Eukaryota</taxon>
        <taxon>Viridiplantae</taxon>
        <taxon>Streptophyta</taxon>
        <taxon>Embryophyta</taxon>
        <taxon>Tracheophyta</taxon>
        <taxon>Spermatophyta</taxon>
        <taxon>Magnoliopsida</taxon>
        <taxon>eudicotyledons</taxon>
        <taxon>Gunneridae</taxon>
        <taxon>Pentapetalae</taxon>
        <taxon>asterids</taxon>
        <taxon>lamiids</taxon>
        <taxon>Solanales</taxon>
        <taxon>Solanaceae</taxon>
        <taxon>Solanoideae</taxon>
        <taxon>Solaneae</taxon>
        <taxon>Solanum</taxon>
    </lineage>
</organism>
<reference evidence="2" key="2">
    <citation type="submission" date="2015-06" db="UniProtKB">
        <authorList>
            <consortium name="EnsemblPlants"/>
        </authorList>
    </citation>
    <scope>IDENTIFICATION</scope>
    <source>
        <strain evidence="2">DM1-3 516 R44</strain>
    </source>
</reference>
<dbReference type="InParanoid" id="M1DM28"/>
<evidence type="ECO:0000313" key="3">
    <source>
        <dbReference type="Proteomes" id="UP000011115"/>
    </source>
</evidence>
<proteinExistence type="predicted"/>